<dbReference type="AlphaFoldDB" id="A0A7Y5Z895"/>
<dbReference type="Proteomes" id="UP000536720">
    <property type="component" value="Unassembled WGS sequence"/>
</dbReference>
<protein>
    <submittedName>
        <fullName evidence="2">Uncharacterized protein</fullName>
    </submittedName>
</protein>
<proteinExistence type="predicted"/>
<evidence type="ECO:0000313" key="2">
    <source>
        <dbReference type="EMBL" id="NUT88895.1"/>
    </source>
</evidence>
<organism evidence="2 3">
    <name type="scientific">Pseudomonas corrugata</name>
    <dbReference type="NCBI Taxonomy" id="47879"/>
    <lineage>
        <taxon>Bacteria</taxon>
        <taxon>Pseudomonadati</taxon>
        <taxon>Pseudomonadota</taxon>
        <taxon>Gammaproteobacteria</taxon>
        <taxon>Pseudomonadales</taxon>
        <taxon>Pseudomonadaceae</taxon>
        <taxon>Pseudomonas</taxon>
    </lineage>
</organism>
<keyword evidence="1" id="KW-1133">Transmembrane helix</keyword>
<sequence length="267" mass="30149">MEHAETSTEINVRISTNDTNGTFEIIKVEDENKYYPRTHYLLIETQLKSHSWSSENASTSTSKIKIRATYLYGSEGIYKSGSLISEMGGEMESYRQTVRLTNGAVLVNDSMQGLHVGTYIFHKIVAWAKQFDPSYKIVPISVIAGDAYKENKDRRNKLYTNSGIRFIWDGPIGMQGTSDPTLMVSDLIAYANWPNIHKDYGMRSLDIMWQETATLKEKARAYKTAKRYYRLAYNTITKRLKVIAGLLSIPLCIGCLLLGFALGKVVG</sequence>
<evidence type="ECO:0000313" key="3">
    <source>
        <dbReference type="Proteomes" id="UP000536720"/>
    </source>
</evidence>
<keyword evidence="1" id="KW-0812">Transmembrane</keyword>
<gene>
    <name evidence="2" type="ORF">HNO91_20910</name>
</gene>
<evidence type="ECO:0000256" key="1">
    <source>
        <dbReference type="SAM" id="Phobius"/>
    </source>
</evidence>
<name>A0A7Y5Z895_9PSED</name>
<dbReference type="EMBL" id="JABFMR010000022">
    <property type="protein sequence ID" value="NUT88895.1"/>
    <property type="molecule type" value="Genomic_DNA"/>
</dbReference>
<reference evidence="2 3" key="1">
    <citation type="journal article" date="2020" name="Front. Plant Sci.">
        <title>Isolation of Rhizosphere Bacteria That Improve Quality and Water Stress Tolerance in Greenhouse Ornamentals.</title>
        <authorList>
            <person name="Nordstedt N.P."/>
            <person name="Jones M.L."/>
        </authorList>
    </citation>
    <scope>NUCLEOTIDE SEQUENCE [LARGE SCALE GENOMIC DNA]</scope>
    <source>
        <strain evidence="2 3">C7D2</strain>
    </source>
</reference>
<comment type="caution">
    <text evidence="2">The sequence shown here is derived from an EMBL/GenBank/DDBJ whole genome shotgun (WGS) entry which is preliminary data.</text>
</comment>
<dbReference type="RefSeq" id="WP_175363510.1">
    <property type="nucleotide sequence ID" value="NZ_JABFMR010000022.1"/>
</dbReference>
<accession>A0A7Y5Z895</accession>
<keyword evidence="1" id="KW-0472">Membrane</keyword>
<feature type="transmembrane region" description="Helical" evidence="1">
    <location>
        <begin position="240"/>
        <end position="262"/>
    </location>
</feature>